<dbReference type="OMA" id="ERTMHYL"/>
<evidence type="ECO:0000256" key="7">
    <source>
        <dbReference type="PIRSR" id="PIRSR000216-1"/>
    </source>
</evidence>
<reference evidence="9" key="1">
    <citation type="submission" date="2021-05" db="EMBL/GenBank/DDBJ databases">
        <title>The genome of the haptophyte Pavlova lutheri (Diacronema luteri, Pavlovales) - a model for lipid biosynthesis in eukaryotic algae.</title>
        <authorList>
            <person name="Hulatt C.J."/>
            <person name="Posewitz M.C."/>
        </authorList>
    </citation>
    <scope>NUCLEOTIDE SEQUENCE</scope>
    <source>
        <strain evidence="9">NIVA-4/92</strain>
    </source>
</reference>
<feature type="region of interest" description="Disordered" evidence="8">
    <location>
        <begin position="21"/>
        <end position="42"/>
    </location>
</feature>
<comment type="cofactor">
    <cofactor evidence="7">
        <name>[2Fe-2S] cluster</name>
        <dbReference type="ChEBI" id="CHEBI:190135"/>
    </cofactor>
    <text evidence="7">Binds 1 [2Fe-2S] cluster.</text>
</comment>
<name>A0A8J6CIC0_DIALT</name>
<keyword evidence="3 7" id="KW-0479">Metal-binding</keyword>
<dbReference type="NCBIfam" id="TIGR01958">
    <property type="entry name" value="nuoE_fam"/>
    <property type="match status" value="1"/>
</dbReference>
<feature type="binding site" evidence="7">
    <location>
        <position position="196"/>
    </location>
    <ligand>
        <name>[2Fe-2S] cluster</name>
        <dbReference type="ChEBI" id="CHEBI:190135"/>
    </ligand>
</feature>
<dbReference type="FunFam" id="3.40.30.10:FF:000022">
    <property type="entry name" value="NADH dehydrogenase flavoprotein 2, mitochondrial"/>
    <property type="match status" value="1"/>
</dbReference>
<evidence type="ECO:0000256" key="8">
    <source>
        <dbReference type="SAM" id="MobiDB-lite"/>
    </source>
</evidence>
<dbReference type="InterPro" id="IPR041921">
    <property type="entry name" value="NuoE_N"/>
</dbReference>
<dbReference type="PIRSF" id="PIRSF000216">
    <property type="entry name" value="NADH_DH_24kDa"/>
    <property type="match status" value="1"/>
</dbReference>
<evidence type="ECO:0000256" key="2">
    <source>
        <dbReference type="ARBA" id="ARBA00022714"/>
    </source>
</evidence>
<dbReference type="GO" id="GO:0051537">
    <property type="term" value="F:2 iron, 2 sulfur cluster binding"/>
    <property type="evidence" value="ECO:0007669"/>
    <property type="project" value="UniProtKB-KW"/>
</dbReference>
<evidence type="ECO:0000313" key="9">
    <source>
        <dbReference type="EMBL" id="KAG8468638.1"/>
    </source>
</evidence>
<feature type="binding site" evidence="7">
    <location>
        <position position="156"/>
    </location>
    <ligand>
        <name>[2Fe-2S] cluster</name>
        <dbReference type="ChEBI" id="CHEBI:190135"/>
    </ligand>
</feature>
<accession>A0A8J6CIC0</accession>
<keyword evidence="5 7" id="KW-0411">Iron-sulfur</keyword>
<dbReference type="EMBL" id="JAGTXO010000004">
    <property type="protein sequence ID" value="KAG8468638.1"/>
    <property type="molecule type" value="Genomic_DNA"/>
</dbReference>
<dbReference type="Proteomes" id="UP000751190">
    <property type="component" value="Unassembled WGS sequence"/>
</dbReference>
<keyword evidence="2 7" id="KW-0001">2Fe-2S</keyword>
<comment type="caution">
    <text evidence="9">The sequence shown here is derived from an EMBL/GenBank/DDBJ whole genome shotgun (WGS) entry which is preliminary data.</text>
</comment>
<dbReference type="GO" id="GO:0003954">
    <property type="term" value="F:NADH dehydrogenase activity"/>
    <property type="evidence" value="ECO:0007669"/>
    <property type="project" value="TreeGrafter"/>
</dbReference>
<evidence type="ECO:0000313" key="10">
    <source>
        <dbReference type="Proteomes" id="UP000751190"/>
    </source>
</evidence>
<evidence type="ECO:0000256" key="6">
    <source>
        <dbReference type="ARBA" id="ARBA00034078"/>
    </source>
</evidence>
<evidence type="ECO:0000256" key="4">
    <source>
        <dbReference type="ARBA" id="ARBA00023004"/>
    </source>
</evidence>
<dbReference type="PANTHER" id="PTHR10371">
    <property type="entry name" value="NADH DEHYDROGENASE UBIQUINONE FLAVOPROTEIN 2, MITOCHONDRIAL"/>
    <property type="match status" value="1"/>
</dbReference>
<gene>
    <name evidence="9" type="ORF">KFE25_013721</name>
</gene>
<dbReference type="Gene3D" id="3.40.30.10">
    <property type="entry name" value="Glutaredoxin"/>
    <property type="match status" value="1"/>
</dbReference>
<dbReference type="AlphaFoldDB" id="A0A8J6CIC0"/>
<keyword evidence="4 7" id="KW-0408">Iron</keyword>
<dbReference type="PANTHER" id="PTHR10371:SF3">
    <property type="entry name" value="NADH DEHYDROGENASE [UBIQUINONE] FLAVOPROTEIN 2, MITOCHONDRIAL"/>
    <property type="match status" value="1"/>
</dbReference>
<feature type="binding site" evidence="7">
    <location>
        <position position="192"/>
    </location>
    <ligand>
        <name>[2Fe-2S] cluster</name>
        <dbReference type="ChEBI" id="CHEBI:190135"/>
    </ligand>
</feature>
<dbReference type="CDD" id="cd03064">
    <property type="entry name" value="TRX_Fd_NuoE"/>
    <property type="match status" value="1"/>
</dbReference>
<dbReference type="GO" id="GO:0046872">
    <property type="term" value="F:metal ion binding"/>
    <property type="evidence" value="ECO:0007669"/>
    <property type="project" value="UniProtKB-KW"/>
</dbReference>
<evidence type="ECO:0000256" key="3">
    <source>
        <dbReference type="ARBA" id="ARBA00022723"/>
    </source>
</evidence>
<dbReference type="OrthoDB" id="10254187at2759"/>
<dbReference type="Gene3D" id="1.10.10.1590">
    <property type="entry name" value="NADH-quinone oxidoreductase subunit E"/>
    <property type="match status" value="1"/>
</dbReference>
<dbReference type="InterPro" id="IPR002023">
    <property type="entry name" value="NuoE-like"/>
</dbReference>
<sequence>MRAASVQRPASRLFRTSAALSAGQGTHIHRDSAGNSESTPWEWTPESLKKIDMYLARYPDTPQGKMSAIMPLLWVAQQQTDEAHATIKAKPSYDGAFAFDSPQGSGGWVPLAAMHAIADLLGCPRMAVYEVATFFTMYNRNQQGKFHIQLCATTPCMVCGAYDILASIEKHLGIKCGETTADGTFTLTEVECLGACVNAPMVQINDYFFEDLTPQSVVKLLDDLKAGNPVKIGPQNARVHSLGPLGRTSLKSPPKGPYCRDLSQIPAN</sequence>
<dbReference type="Pfam" id="PF01257">
    <property type="entry name" value="2Fe-2S_thioredx"/>
    <property type="match status" value="1"/>
</dbReference>
<protein>
    <submittedName>
        <fullName evidence="9">Uncharacterized protein</fullName>
    </submittedName>
</protein>
<dbReference type="InterPro" id="IPR036249">
    <property type="entry name" value="Thioredoxin-like_sf"/>
</dbReference>
<feature type="binding site" evidence="7">
    <location>
        <position position="151"/>
    </location>
    <ligand>
        <name>[2Fe-2S] cluster</name>
        <dbReference type="ChEBI" id="CHEBI:190135"/>
    </ligand>
</feature>
<organism evidence="9 10">
    <name type="scientific">Diacronema lutheri</name>
    <name type="common">Unicellular marine alga</name>
    <name type="synonym">Monochrysis lutheri</name>
    <dbReference type="NCBI Taxonomy" id="2081491"/>
    <lineage>
        <taxon>Eukaryota</taxon>
        <taxon>Haptista</taxon>
        <taxon>Haptophyta</taxon>
        <taxon>Pavlovophyceae</taxon>
        <taxon>Pavlovales</taxon>
        <taxon>Pavlovaceae</taxon>
        <taxon>Diacronema</taxon>
    </lineage>
</organism>
<evidence type="ECO:0000256" key="5">
    <source>
        <dbReference type="ARBA" id="ARBA00023014"/>
    </source>
</evidence>
<comment type="similarity">
    <text evidence="1">Belongs to the complex I 24 kDa subunit family.</text>
</comment>
<proteinExistence type="inferred from homology"/>
<comment type="cofactor">
    <cofactor evidence="6">
        <name>[2Fe-2S] cluster</name>
        <dbReference type="ChEBI" id="CHEBI:190135"/>
    </cofactor>
</comment>
<dbReference type="SUPFAM" id="SSF52833">
    <property type="entry name" value="Thioredoxin-like"/>
    <property type="match status" value="1"/>
</dbReference>
<evidence type="ECO:0000256" key="1">
    <source>
        <dbReference type="ARBA" id="ARBA00010643"/>
    </source>
</evidence>
<dbReference type="PROSITE" id="PS01099">
    <property type="entry name" value="COMPLEX1_24K"/>
    <property type="match status" value="1"/>
</dbReference>
<keyword evidence="10" id="KW-1185">Reference proteome</keyword>
<dbReference type="InterPro" id="IPR042128">
    <property type="entry name" value="NuoE_dom"/>
</dbReference>
<feature type="region of interest" description="Disordered" evidence="8">
    <location>
        <begin position="235"/>
        <end position="268"/>
    </location>
</feature>